<proteinExistence type="predicted"/>
<evidence type="ECO:0000256" key="1">
    <source>
        <dbReference type="SAM" id="Phobius"/>
    </source>
</evidence>
<organism evidence="2 3">
    <name type="scientific">Blautia obeum A2-162</name>
    <dbReference type="NCBI Taxonomy" id="657314"/>
    <lineage>
        <taxon>Bacteria</taxon>
        <taxon>Bacillati</taxon>
        <taxon>Bacillota</taxon>
        <taxon>Clostridia</taxon>
        <taxon>Lachnospirales</taxon>
        <taxon>Lachnospiraceae</taxon>
        <taxon>Blautia</taxon>
    </lineage>
</organism>
<keyword evidence="3" id="KW-1185">Reference proteome</keyword>
<evidence type="ECO:0008006" key="4">
    <source>
        <dbReference type="Google" id="ProtNLM"/>
    </source>
</evidence>
<sequence>MKGLLLKDFYLIRKSLLIMFLTFVALGATLSALITSWALIPLGAIMFETMVTTTINTDRNSGWHKVSGVLPVSRKCVIQSKYMLYLILGAIGIILGVVACVVISNIYSEWNYNSFLLFFSLGFTMALISGSITLPCSFIFSEDKSMIGQMIAYPASAFIFAGLVFPAENKTLMFVIAILISIVCYGASCIFSNIYISRKDIA</sequence>
<keyword evidence="1" id="KW-0472">Membrane</keyword>
<keyword evidence="1" id="KW-1133">Transmembrane helix</keyword>
<dbReference type="Pfam" id="PF13346">
    <property type="entry name" value="ABC2_membrane_5"/>
    <property type="match status" value="1"/>
</dbReference>
<dbReference type="RefSeq" id="WP_015540985.1">
    <property type="nucleotide sequence ID" value="NC_021022.1"/>
</dbReference>
<feature type="transmembrane region" description="Helical" evidence="1">
    <location>
        <begin position="172"/>
        <end position="196"/>
    </location>
</feature>
<gene>
    <name evidence="2" type="ORF">CK5_05020</name>
</gene>
<protein>
    <recommendedName>
        <fullName evidence="4">ABC-2 family transporter protein</fullName>
    </recommendedName>
</protein>
<dbReference type="HOGENOM" id="CLU_102880_4_0_9"/>
<feature type="transmembrane region" description="Helical" evidence="1">
    <location>
        <begin position="82"/>
        <end position="103"/>
    </location>
</feature>
<feature type="transmembrane region" description="Helical" evidence="1">
    <location>
        <begin position="146"/>
        <end position="165"/>
    </location>
</feature>
<dbReference type="AlphaFoldDB" id="D4LWS8"/>
<dbReference type="InterPro" id="IPR025699">
    <property type="entry name" value="ABC2_memb-like"/>
</dbReference>
<keyword evidence="1" id="KW-0812">Transmembrane</keyword>
<evidence type="ECO:0000313" key="2">
    <source>
        <dbReference type="EMBL" id="CBL22081.1"/>
    </source>
</evidence>
<evidence type="ECO:0000313" key="3">
    <source>
        <dbReference type="Proteomes" id="UP000008955"/>
    </source>
</evidence>
<name>D4LWS8_9FIRM</name>
<dbReference type="PATRIC" id="fig|657314.3.peg.270"/>
<dbReference type="Proteomes" id="UP000008955">
    <property type="component" value="Chromosome"/>
</dbReference>
<accession>D4LWS8</accession>
<reference evidence="2 3" key="1">
    <citation type="submission" date="2010-03" db="EMBL/GenBank/DDBJ databases">
        <title>The genome sequence of Ruminococcus obeum A2-162.</title>
        <authorList>
            <consortium name="metaHIT consortium -- http://www.metahit.eu/"/>
            <person name="Pajon A."/>
            <person name="Turner K."/>
            <person name="Parkhill J."/>
            <person name="Duncan S."/>
            <person name="Flint H."/>
        </authorList>
    </citation>
    <scope>NUCLEOTIDE SEQUENCE [LARGE SCALE GENOMIC DNA]</scope>
    <source>
        <strain evidence="2 3">A2-162</strain>
    </source>
</reference>
<reference evidence="2 3" key="2">
    <citation type="submission" date="2010-03" db="EMBL/GenBank/DDBJ databases">
        <authorList>
            <person name="Pajon A."/>
        </authorList>
    </citation>
    <scope>NUCLEOTIDE SEQUENCE [LARGE SCALE GENOMIC DNA]</scope>
    <source>
        <strain evidence="2 3">A2-162</strain>
    </source>
</reference>
<dbReference type="KEGG" id="rob:CK5_05020"/>
<dbReference type="EMBL" id="FP929054">
    <property type="protein sequence ID" value="CBL22081.1"/>
    <property type="molecule type" value="Genomic_DNA"/>
</dbReference>
<feature type="transmembrane region" description="Helical" evidence="1">
    <location>
        <begin position="16"/>
        <end position="40"/>
    </location>
</feature>
<feature type="transmembrane region" description="Helical" evidence="1">
    <location>
        <begin position="115"/>
        <end position="140"/>
    </location>
</feature>